<dbReference type="Proteomes" id="UP000525686">
    <property type="component" value="Unassembled WGS sequence"/>
</dbReference>
<dbReference type="InterPro" id="IPR006059">
    <property type="entry name" value="SBP"/>
</dbReference>
<keyword evidence="2" id="KW-0813">Transport</keyword>
<dbReference type="Pfam" id="PF01547">
    <property type="entry name" value="SBP_bac_1"/>
    <property type="match status" value="1"/>
</dbReference>
<dbReference type="EMBL" id="JABJWZ010000049">
    <property type="protein sequence ID" value="MBB1253356.1"/>
    <property type="molecule type" value="Genomic_DNA"/>
</dbReference>
<dbReference type="SUPFAM" id="SSF53850">
    <property type="entry name" value="Periplasmic binding protein-like II"/>
    <property type="match status" value="1"/>
</dbReference>
<evidence type="ECO:0000256" key="4">
    <source>
        <dbReference type="SAM" id="SignalP"/>
    </source>
</evidence>
<dbReference type="AlphaFoldDB" id="A0A7W3WJ87"/>
<name>A0A7W3WJ87_9ACTN</name>
<dbReference type="RefSeq" id="WP_181353932.1">
    <property type="nucleotide sequence ID" value="NZ_JABJWZ010000049.1"/>
</dbReference>
<reference evidence="6" key="1">
    <citation type="submission" date="2020-05" db="EMBL/GenBank/DDBJ databases">
        <title>Classification of alakaliphilic streptomycetes isolated from an alkaline soil next to Lonar Crater, India and a proposal for the recognition of Streptomyces alkaliterrae sp. nov.</title>
        <authorList>
            <person name="Golinska P."/>
        </authorList>
    </citation>
    <scope>NUCLEOTIDE SEQUENCE [LARGE SCALE GENOMIC DNA]</scope>
    <source>
        <strain evidence="6">OF3</strain>
    </source>
</reference>
<dbReference type="GO" id="GO:1901982">
    <property type="term" value="F:maltose binding"/>
    <property type="evidence" value="ECO:0007669"/>
    <property type="project" value="TreeGrafter"/>
</dbReference>
<evidence type="ECO:0000256" key="3">
    <source>
        <dbReference type="ARBA" id="ARBA00022729"/>
    </source>
</evidence>
<dbReference type="PANTHER" id="PTHR30061:SF50">
    <property type="entry name" value="MALTOSE_MALTODEXTRIN-BINDING PERIPLASMIC PROTEIN"/>
    <property type="match status" value="1"/>
</dbReference>
<dbReference type="GO" id="GO:0055052">
    <property type="term" value="C:ATP-binding cassette (ABC) transporter complex, substrate-binding subunit-containing"/>
    <property type="evidence" value="ECO:0007669"/>
    <property type="project" value="TreeGrafter"/>
</dbReference>
<evidence type="ECO:0000313" key="6">
    <source>
        <dbReference type="Proteomes" id="UP000525686"/>
    </source>
</evidence>
<evidence type="ECO:0000256" key="1">
    <source>
        <dbReference type="ARBA" id="ARBA00008520"/>
    </source>
</evidence>
<comment type="similarity">
    <text evidence="1">Belongs to the bacterial solute-binding protein 1 family.</text>
</comment>
<dbReference type="GO" id="GO:0015768">
    <property type="term" value="P:maltose transport"/>
    <property type="evidence" value="ECO:0007669"/>
    <property type="project" value="TreeGrafter"/>
</dbReference>
<dbReference type="CDD" id="cd14747">
    <property type="entry name" value="PBP2_MalE"/>
    <property type="match status" value="1"/>
</dbReference>
<dbReference type="Gene3D" id="3.40.190.10">
    <property type="entry name" value="Periplasmic binding protein-like II"/>
    <property type="match status" value="2"/>
</dbReference>
<accession>A0A7W3WJ87</accession>
<dbReference type="GO" id="GO:0042956">
    <property type="term" value="P:maltodextrin transmembrane transport"/>
    <property type="evidence" value="ECO:0007669"/>
    <property type="project" value="TreeGrafter"/>
</dbReference>
<feature type="chain" id="PRO_5038666879" evidence="4">
    <location>
        <begin position="23"/>
        <end position="423"/>
    </location>
</feature>
<feature type="signal peptide" evidence="4">
    <location>
        <begin position="1"/>
        <end position="22"/>
    </location>
</feature>
<keyword evidence="3 4" id="KW-0732">Signal</keyword>
<proteinExistence type="inferred from homology"/>
<organism evidence="5 6">
    <name type="scientific">Streptomyces alkaliterrae</name>
    <dbReference type="NCBI Taxonomy" id="2213162"/>
    <lineage>
        <taxon>Bacteria</taxon>
        <taxon>Bacillati</taxon>
        <taxon>Actinomycetota</taxon>
        <taxon>Actinomycetes</taxon>
        <taxon>Kitasatosporales</taxon>
        <taxon>Streptomycetaceae</taxon>
        <taxon>Streptomyces</taxon>
    </lineage>
</organism>
<evidence type="ECO:0000313" key="5">
    <source>
        <dbReference type="EMBL" id="MBB1253356.1"/>
    </source>
</evidence>
<dbReference type="PANTHER" id="PTHR30061">
    <property type="entry name" value="MALTOSE-BINDING PERIPLASMIC PROTEIN"/>
    <property type="match status" value="1"/>
</dbReference>
<sequence length="423" mass="45169">MRTRLIAVGVALGLAACGAATGCGGSGSADDRALTVWIMEGTNPDSRPFFKEVREAFTERTGADLKVQYVPWPDAHDKFTKAMAGGTTPDVAEVGSTWTTEFASAGALTDLTERTGRAGLDEDLVSGLREAATYEDRLYGVPWYAGVRALLYRKDVFDKHGLAAPTTWKELQDTAVRLKTLEPKMIPFPVVGDSEYALDAFIWGAGGQLAVEKDGRWKSAVDSRKSVEGIRFYTDLATRHGVSTKAAATWNEADLVDHLTAGRVAMAVSGSWTPSAVLAAAPELKGKLAAAPIPGPDGGVSPSFLGGSHLAVFNTARDQDLAWELVELLSDAEFTAKWAEQSGYFPGQRPLVEKVRDGGEPLVAPFARQMLEGGTTVPTTPAYGQVQGRKTLAQMVQAILTGKKDVERAAADAARDMDRTFGD</sequence>
<evidence type="ECO:0000256" key="2">
    <source>
        <dbReference type="ARBA" id="ARBA00022448"/>
    </source>
</evidence>
<gene>
    <name evidence="5" type="ORF">H3146_08220</name>
</gene>
<dbReference type="PROSITE" id="PS51257">
    <property type="entry name" value="PROKAR_LIPOPROTEIN"/>
    <property type="match status" value="1"/>
</dbReference>
<comment type="caution">
    <text evidence="5">The sequence shown here is derived from an EMBL/GenBank/DDBJ whole genome shotgun (WGS) entry which is preliminary data.</text>
</comment>
<protein>
    <submittedName>
        <fullName evidence="5">Sugar ABC transporter substrate-binding protein</fullName>
    </submittedName>
</protein>